<name>A0AAW9S7F9_9BACT</name>
<reference evidence="1 2" key="1">
    <citation type="submission" date="2024-04" db="EMBL/GenBank/DDBJ databases">
        <title>Novel genus in family Flammeovirgaceae.</title>
        <authorList>
            <person name="Nguyen T.H."/>
            <person name="Vuong T.Q."/>
            <person name="Le H."/>
            <person name="Kim S.-G."/>
        </authorList>
    </citation>
    <scope>NUCLEOTIDE SEQUENCE [LARGE SCALE GENOMIC DNA]</scope>
    <source>
        <strain evidence="1 2">JCM 23209</strain>
    </source>
</reference>
<comment type="caution">
    <text evidence="1">The sequence shown here is derived from an EMBL/GenBank/DDBJ whole genome shotgun (WGS) entry which is preliminary data.</text>
</comment>
<sequence length="229" mass="26260">MKTDIQATAQKLLGRPLLPEEGIPLTTIEETEKSLAVSFPETIKNFYRLVGNISLFTKGFERFVPLEQLQVQENKVVFLEENQSVMYWAFDIHQPGRVFQTTHLHAGKPIEWSEGILGTDKFLQMLMYYQCVMGDEYEHQATQGGFSFFASLSIEEYRNARKAQDFIAQVNTTWECIVKADGIAIFWKKDTILSYFLNRDGEVDGMLLACTKNEAILEQLVEDYGFGEL</sequence>
<gene>
    <name evidence="1" type="ORF">AAG747_16080</name>
</gene>
<dbReference type="RefSeq" id="WP_346822216.1">
    <property type="nucleotide sequence ID" value="NZ_JBDKWZ010000008.1"/>
</dbReference>
<dbReference type="SUPFAM" id="SSF160631">
    <property type="entry name" value="SMI1/KNR4-like"/>
    <property type="match status" value="1"/>
</dbReference>
<accession>A0AAW9S7F9</accession>
<keyword evidence="2" id="KW-1185">Reference proteome</keyword>
<dbReference type="Proteomes" id="UP001403385">
    <property type="component" value="Unassembled WGS sequence"/>
</dbReference>
<dbReference type="AlphaFoldDB" id="A0AAW9S7F9"/>
<protein>
    <recommendedName>
        <fullName evidence="3">Knr4/Smi1-like domain-containing protein</fullName>
    </recommendedName>
</protein>
<organism evidence="1 2">
    <name type="scientific">Rapidithrix thailandica</name>
    <dbReference type="NCBI Taxonomy" id="413964"/>
    <lineage>
        <taxon>Bacteria</taxon>
        <taxon>Pseudomonadati</taxon>
        <taxon>Bacteroidota</taxon>
        <taxon>Cytophagia</taxon>
        <taxon>Cytophagales</taxon>
        <taxon>Flammeovirgaceae</taxon>
        <taxon>Rapidithrix</taxon>
    </lineage>
</organism>
<evidence type="ECO:0000313" key="1">
    <source>
        <dbReference type="EMBL" id="MEN7549442.1"/>
    </source>
</evidence>
<proteinExistence type="predicted"/>
<evidence type="ECO:0008006" key="3">
    <source>
        <dbReference type="Google" id="ProtNLM"/>
    </source>
</evidence>
<dbReference type="InterPro" id="IPR037883">
    <property type="entry name" value="Knr4/Smi1-like_sf"/>
</dbReference>
<dbReference type="EMBL" id="JBDKWZ010000008">
    <property type="protein sequence ID" value="MEN7549442.1"/>
    <property type="molecule type" value="Genomic_DNA"/>
</dbReference>
<evidence type="ECO:0000313" key="2">
    <source>
        <dbReference type="Proteomes" id="UP001403385"/>
    </source>
</evidence>